<reference evidence="1 2" key="1">
    <citation type="submission" date="2017-02" db="EMBL/GenBank/DDBJ databases">
        <authorList>
            <person name="Peterson S.W."/>
        </authorList>
    </citation>
    <scope>NUCLEOTIDE SEQUENCE [LARGE SCALE GENOMIC DNA]</scope>
    <source>
        <strain evidence="1 2">DSM 45154</strain>
    </source>
</reference>
<proteinExistence type="predicted"/>
<accession>A0A1T4R3H5</accession>
<dbReference type="OrthoDB" id="3427227at2"/>
<keyword evidence="2" id="KW-1185">Reference proteome</keyword>
<dbReference type="STRING" id="1122192.SAMN02745673_02471"/>
<dbReference type="RefSeq" id="WP_078761796.1">
    <property type="nucleotide sequence ID" value="NZ_FUWS01000006.1"/>
</dbReference>
<dbReference type="Proteomes" id="UP000190637">
    <property type="component" value="Unassembled WGS sequence"/>
</dbReference>
<name>A0A1T4R3H5_9ACTN</name>
<dbReference type="EMBL" id="FUWS01000006">
    <property type="protein sequence ID" value="SKA10407.1"/>
    <property type="molecule type" value="Genomic_DNA"/>
</dbReference>
<evidence type="ECO:0000313" key="1">
    <source>
        <dbReference type="EMBL" id="SKA10407.1"/>
    </source>
</evidence>
<sequence>MSERRSPEEIAAERMLADPDAIRRRLDADIAEVARLGQGEVSIDPAAPRDVLMAEIRSQARRIGFDSPIAAATAAMRHIRELPVAERGSGSPITPYHEAAHRTLAEGELVAETTSPTGERLLVLQRVAEEAAGVTVTLRARVRIDPDHGTWLDSFGWPVDAPDVPVYSFTAGPAACLSQALADLRDDTVPFDRAMLMVLGTATGTPEAADERQRRDLALQFAGRPDDLDAYIARLRSYADDASGDGWFGACLYRSALETLFEGFLGGAAFALVDMSVIDDIDEDLREQLPLATGASPAAAPVGIPAHHWWWTASGER</sequence>
<protein>
    <submittedName>
        <fullName evidence="1">Uncharacterized protein</fullName>
    </submittedName>
</protein>
<dbReference type="AlphaFoldDB" id="A0A1T4R3H5"/>
<gene>
    <name evidence="1" type="ORF">SAMN02745673_02471</name>
</gene>
<organism evidence="1 2">
    <name type="scientific">Marinactinospora thermotolerans DSM 45154</name>
    <dbReference type="NCBI Taxonomy" id="1122192"/>
    <lineage>
        <taxon>Bacteria</taxon>
        <taxon>Bacillati</taxon>
        <taxon>Actinomycetota</taxon>
        <taxon>Actinomycetes</taxon>
        <taxon>Streptosporangiales</taxon>
        <taxon>Nocardiopsidaceae</taxon>
        <taxon>Marinactinospora</taxon>
    </lineage>
</organism>
<evidence type="ECO:0000313" key="2">
    <source>
        <dbReference type="Proteomes" id="UP000190637"/>
    </source>
</evidence>